<proteinExistence type="predicted"/>
<comment type="caution">
    <text evidence="1">The sequence shown here is derived from an EMBL/GenBank/DDBJ whole genome shotgun (WGS) entry which is preliminary data.</text>
</comment>
<evidence type="ECO:0000313" key="1">
    <source>
        <dbReference type="EMBL" id="OAA35951.1"/>
    </source>
</evidence>
<dbReference type="EMBL" id="AZHC01000038">
    <property type="protein sequence ID" value="OAA35951.1"/>
    <property type="molecule type" value="Genomic_DNA"/>
</dbReference>
<sequence>MMGTNAICSFKLAMEAVYGPLDDLTEDDARTWTPPRSPGAGGHGGRYLWTDAFGVVNFLTLHKETRTAKYLDLATRLVYSVHEVLGRTRDGTQRLPGATEDEPLKGGLRIGKLTDSGADCDGQYHHYLTMWMFALNRLSIASGNPKFNDWAMELAKSIHGHFVVLDTDGNQRMVWKVSTDLKDVLVPSEGHLDAATGFAVYRLLQQTAALYGKDHGCSLAEEMDDYSNLVRRPGKLAPTTDFLDLGMGLWMCQLCLDEPWADKLIAQSLEMLDSHLGLSSKGAPSRRYKGLAFREFGACLGVRCVGADKELEAKMETLVKSWDMTEAHIDQDLKPISHVMYASALIPGAFRCDYFSNPWKSN</sequence>
<keyword evidence="2" id="KW-1185">Reference proteome</keyword>
<dbReference type="AlphaFoldDB" id="A0A166XLQ1"/>
<name>A0A166XLQ1_METRR</name>
<evidence type="ECO:0000313" key="2">
    <source>
        <dbReference type="Proteomes" id="UP000243498"/>
    </source>
</evidence>
<dbReference type="InterPro" id="IPR008928">
    <property type="entry name" value="6-hairpin_glycosidase_sf"/>
</dbReference>
<accession>A0A166XLQ1</accession>
<dbReference type="Proteomes" id="UP000243498">
    <property type="component" value="Unassembled WGS sequence"/>
</dbReference>
<dbReference type="OrthoDB" id="302966at2759"/>
<dbReference type="OMA" id="AFGVVNF"/>
<gene>
    <name evidence="1" type="ORF">NOR_07759</name>
</gene>
<dbReference type="GO" id="GO:0005975">
    <property type="term" value="P:carbohydrate metabolic process"/>
    <property type="evidence" value="ECO:0007669"/>
    <property type="project" value="InterPro"/>
</dbReference>
<dbReference type="SUPFAM" id="SSF48208">
    <property type="entry name" value="Six-hairpin glycosidases"/>
    <property type="match status" value="1"/>
</dbReference>
<dbReference type="STRING" id="1081105.A0A166XLQ1"/>
<organism evidence="1 2">
    <name type="scientific">Metarhizium rileyi (strain RCEF 4871)</name>
    <name type="common">Nomuraea rileyi</name>
    <dbReference type="NCBI Taxonomy" id="1649241"/>
    <lineage>
        <taxon>Eukaryota</taxon>
        <taxon>Fungi</taxon>
        <taxon>Dikarya</taxon>
        <taxon>Ascomycota</taxon>
        <taxon>Pezizomycotina</taxon>
        <taxon>Sordariomycetes</taxon>
        <taxon>Hypocreomycetidae</taxon>
        <taxon>Hypocreales</taxon>
        <taxon>Clavicipitaceae</taxon>
        <taxon>Metarhizium</taxon>
    </lineage>
</organism>
<evidence type="ECO:0008006" key="3">
    <source>
        <dbReference type="Google" id="ProtNLM"/>
    </source>
</evidence>
<reference evidence="1 2" key="1">
    <citation type="journal article" date="2016" name="Genome Biol. Evol.">
        <title>Divergent and convergent evolution of fungal pathogenicity.</title>
        <authorList>
            <person name="Shang Y."/>
            <person name="Xiao G."/>
            <person name="Zheng P."/>
            <person name="Cen K."/>
            <person name="Zhan S."/>
            <person name="Wang C."/>
        </authorList>
    </citation>
    <scope>NUCLEOTIDE SEQUENCE [LARGE SCALE GENOMIC DNA]</scope>
    <source>
        <strain evidence="1 2">RCEF 4871</strain>
    </source>
</reference>
<protein>
    <recommendedName>
        <fullName evidence="3">L-ascorbic acid binding protein</fullName>
    </recommendedName>
</protein>